<proteinExistence type="predicted"/>
<dbReference type="PANTHER" id="PTHR30212">
    <property type="entry name" value="PROTEIN YIIM"/>
    <property type="match status" value="1"/>
</dbReference>
<dbReference type="RefSeq" id="WP_268075613.1">
    <property type="nucleotide sequence ID" value="NZ_CP109965.1"/>
</dbReference>
<dbReference type="Pfam" id="PF03473">
    <property type="entry name" value="MOSC"/>
    <property type="match status" value="1"/>
</dbReference>
<dbReference type="InterPro" id="IPR011037">
    <property type="entry name" value="Pyrv_Knase-like_insert_dom_sf"/>
</dbReference>
<feature type="domain" description="MOSC" evidence="1">
    <location>
        <begin position="28"/>
        <end position="163"/>
    </location>
</feature>
<evidence type="ECO:0000313" key="2">
    <source>
        <dbReference type="EMBL" id="WAJ71149.1"/>
    </source>
</evidence>
<name>A0ABY7AS13_9ALTE</name>
<accession>A0ABY7AS13</accession>
<dbReference type="Pfam" id="PF03475">
    <property type="entry name" value="YiiM_3-alpha"/>
    <property type="match status" value="1"/>
</dbReference>
<protein>
    <submittedName>
        <fullName evidence="2">MOSC domain-containing protein</fullName>
    </submittedName>
</protein>
<evidence type="ECO:0000313" key="3">
    <source>
        <dbReference type="Proteomes" id="UP001163726"/>
    </source>
</evidence>
<evidence type="ECO:0000259" key="1">
    <source>
        <dbReference type="PROSITE" id="PS51340"/>
    </source>
</evidence>
<dbReference type="Proteomes" id="UP001163726">
    <property type="component" value="Chromosome"/>
</dbReference>
<reference evidence="2" key="1">
    <citation type="submission" date="2022-10" db="EMBL/GenBank/DDBJ databases">
        <title>Catenovulum adriacola sp. nov. isolated in the Harbour of Susak.</title>
        <authorList>
            <person name="Schoch T."/>
            <person name="Reich S.J."/>
            <person name="Stoeferle S."/>
            <person name="Flaiz M."/>
            <person name="Kazda M."/>
            <person name="Riedel C.U."/>
            <person name="Duerre P."/>
        </authorList>
    </citation>
    <scope>NUCLEOTIDE SEQUENCE</scope>
    <source>
        <strain evidence="2">TS8</strain>
    </source>
</reference>
<dbReference type="PANTHER" id="PTHR30212:SF2">
    <property type="entry name" value="PROTEIN YIIM"/>
    <property type="match status" value="1"/>
</dbReference>
<gene>
    <name evidence="2" type="ORF">OLW01_04905</name>
</gene>
<sequence length="213" mass="24250">MQLLSINTSKKRNLPYGKREIETGIFKKPVASPVRVMPDHIEGDEQADLKNHGGFSKAVYAYGYQHYEYWQNKLKRAALPYGSFGENLTISLLDENEIHIGDTFKLGEAVLSVTQPRVPCFKLGLKFELANMPKLFSQSLRTGLYLSVVESGDISVGDRFELIHKQQNSISIKDLFYAYFHQEKTESLDTLEQALQIEGLSPEWKAQIEQYLG</sequence>
<keyword evidence="3" id="KW-1185">Reference proteome</keyword>
<dbReference type="PROSITE" id="PS51340">
    <property type="entry name" value="MOSC"/>
    <property type="match status" value="1"/>
</dbReference>
<dbReference type="InterPro" id="IPR052353">
    <property type="entry name" value="Benzoxazolinone_Detox_Enz"/>
</dbReference>
<dbReference type="Gene3D" id="2.40.33.20">
    <property type="entry name" value="PK beta-barrel domain-like"/>
    <property type="match status" value="1"/>
</dbReference>
<dbReference type="EMBL" id="CP109965">
    <property type="protein sequence ID" value="WAJ71149.1"/>
    <property type="molecule type" value="Genomic_DNA"/>
</dbReference>
<dbReference type="InterPro" id="IPR005302">
    <property type="entry name" value="MoCF_Sase_C"/>
</dbReference>
<dbReference type="SUPFAM" id="SSF50800">
    <property type="entry name" value="PK beta-barrel domain-like"/>
    <property type="match status" value="1"/>
</dbReference>
<organism evidence="2 3">
    <name type="scientific">Catenovulum adriaticum</name>
    <dbReference type="NCBI Taxonomy" id="2984846"/>
    <lineage>
        <taxon>Bacteria</taxon>
        <taxon>Pseudomonadati</taxon>
        <taxon>Pseudomonadota</taxon>
        <taxon>Gammaproteobacteria</taxon>
        <taxon>Alteromonadales</taxon>
        <taxon>Alteromonadaceae</taxon>
        <taxon>Catenovulum</taxon>
    </lineage>
</organism>
<dbReference type="InterPro" id="IPR005163">
    <property type="entry name" value="Tri_helical_YiiM-like"/>
</dbReference>